<accession>A0AAV0EBH4</accession>
<sequence>MGRHFAHVIYSKSENGNSGGLGLHRKYLSSGKSYSNDNVEITSNGSICSGKRKTRKLIRSGFSTRDKQKLKQHTSLTRNGRKEKHSSFGRKGSNKFARMIETLNEDVMREILLKLPLYTLSCIKRWVELASDPSFKAKYMALNTVLLGFAYVTDNVTFLAPAKFIPLPHAVICLPEYSSMSLRENIEVS</sequence>
<feature type="region of interest" description="Disordered" evidence="1">
    <location>
        <begin position="68"/>
        <end position="90"/>
    </location>
</feature>
<protein>
    <recommendedName>
        <fullName evidence="4">F-box domain-containing protein</fullName>
    </recommendedName>
</protein>
<evidence type="ECO:0008006" key="4">
    <source>
        <dbReference type="Google" id="ProtNLM"/>
    </source>
</evidence>
<feature type="compositionally biased region" description="Basic residues" evidence="1">
    <location>
        <begin position="79"/>
        <end position="88"/>
    </location>
</feature>
<gene>
    <name evidence="2" type="ORF">CEPIT_LOCUS23488</name>
</gene>
<evidence type="ECO:0000256" key="1">
    <source>
        <dbReference type="SAM" id="MobiDB-lite"/>
    </source>
</evidence>
<comment type="caution">
    <text evidence="2">The sequence shown here is derived from an EMBL/GenBank/DDBJ whole genome shotgun (WGS) entry which is preliminary data.</text>
</comment>
<reference evidence="2" key="1">
    <citation type="submission" date="2022-07" db="EMBL/GenBank/DDBJ databases">
        <authorList>
            <person name="Macas J."/>
            <person name="Novak P."/>
            <person name="Neumann P."/>
        </authorList>
    </citation>
    <scope>NUCLEOTIDE SEQUENCE</scope>
</reference>
<evidence type="ECO:0000313" key="2">
    <source>
        <dbReference type="EMBL" id="CAH9121166.1"/>
    </source>
</evidence>
<evidence type="ECO:0000313" key="3">
    <source>
        <dbReference type="Proteomes" id="UP001152523"/>
    </source>
</evidence>
<dbReference type="Proteomes" id="UP001152523">
    <property type="component" value="Unassembled WGS sequence"/>
</dbReference>
<organism evidence="2 3">
    <name type="scientific">Cuscuta epithymum</name>
    <dbReference type="NCBI Taxonomy" id="186058"/>
    <lineage>
        <taxon>Eukaryota</taxon>
        <taxon>Viridiplantae</taxon>
        <taxon>Streptophyta</taxon>
        <taxon>Embryophyta</taxon>
        <taxon>Tracheophyta</taxon>
        <taxon>Spermatophyta</taxon>
        <taxon>Magnoliopsida</taxon>
        <taxon>eudicotyledons</taxon>
        <taxon>Gunneridae</taxon>
        <taxon>Pentapetalae</taxon>
        <taxon>asterids</taxon>
        <taxon>lamiids</taxon>
        <taxon>Solanales</taxon>
        <taxon>Convolvulaceae</taxon>
        <taxon>Cuscuteae</taxon>
        <taxon>Cuscuta</taxon>
        <taxon>Cuscuta subgen. Cuscuta</taxon>
    </lineage>
</organism>
<proteinExistence type="predicted"/>
<name>A0AAV0EBH4_9ASTE</name>
<dbReference type="AlphaFoldDB" id="A0AAV0EBH4"/>
<keyword evidence="3" id="KW-1185">Reference proteome</keyword>
<dbReference type="EMBL" id="CAMAPF010000920">
    <property type="protein sequence ID" value="CAH9121166.1"/>
    <property type="molecule type" value="Genomic_DNA"/>
</dbReference>